<keyword evidence="7" id="KW-0067">ATP-binding</keyword>
<dbReference type="Pfam" id="PF00989">
    <property type="entry name" value="PAS"/>
    <property type="match status" value="1"/>
</dbReference>
<dbReference type="SMART" id="SM00387">
    <property type="entry name" value="HATPase_c"/>
    <property type="match status" value="1"/>
</dbReference>
<dbReference type="PANTHER" id="PTHR43065">
    <property type="entry name" value="SENSOR HISTIDINE KINASE"/>
    <property type="match status" value="1"/>
</dbReference>
<dbReference type="PROSITE" id="PS50110">
    <property type="entry name" value="RESPONSE_REGULATORY"/>
    <property type="match status" value="1"/>
</dbReference>
<dbReference type="Proteomes" id="UP001139516">
    <property type="component" value="Unassembled WGS sequence"/>
</dbReference>
<evidence type="ECO:0000313" key="14">
    <source>
        <dbReference type="EMBL" id="MCK8784743.1"/>
    </source>
</evidence>
<evidence type="ECO:0000256" key="8">
    <source>
        <dbReference type="ARBA" id="ARBA00023012"/>
    </source>
</evidence>
<dbReference type="InterPro" id="IPR011006">
    <property type="entry name" value="CheY-like_superfamily"/>
</dbReference>
<dbReference type="SUPFAM" id="SSF55874">
    <property type="entry name" value="ATPase domain of HSP90 chaperone/DNA topoisomerase II/histidine kinase"/>
    <property type="match status" value="1"/>
</dbReference>
<dbReference type="InterPro" id="IPR005467">
    <property type="entry name" value="His_kinase_dom"/>
</dbReference>
<dbReference type="Pfam" id="PF00512">
    <property type="entry name" value="HisKA"/>
    <property type="match status" value="1"/>
</dbReference>
<feature type="domain" description="PAC" evidence="13">
    <location>
        <begin position="388"/>
        <end position="440"/>
    </location>
</feature>
<dbReference type="CDD" id="cd00130">
    <property type="entry name" value="PAS"/>
    <property type="match status" value="2"/>
</dbReference>
<keyword evidence="15" id="KW-1185">Reference proteome</keyword>
<dbReference type="InterPro" id="IPR000014">
    <property type="entry name" value="PAS"/>
</dbReference>
<gene>
    <name evidence="14" type="ORF">M0638_10150</name>
</gene>
<evidence type="ECO:0000256" key="7">
    <source>
        <dbReference type="ARBA" id="ARBA00022840"/>
    </source>
</evidence>
<dbReference type="InterPro" id="IPR013767">
    <property type="entry name" value="PAS_fold"/>
</dbReference>
<dbReference type="CDD" id="cd00082">
    <property type="entry name" value="HisKA"/>
    <property type="match status" value="1"/>
</dbReference>
<evidence type="ECO:0000256" key="1">
    <source>
        <dbReference type="ARBA" id="ARBA00000085"/>
    </source>
</evidence>
<dbReference type="InterPro" id="IPR013655">
    <property type="entry name" value="PAS_fold_3"/>
</dbReference>
<feature type="domain" description="Response regulatory" evidence="11">
    <location>
        <begin position="717"/>
        <end position="833"/>
    </location>
</feature>
<dbReference type="Pfam" id="PF02518">
    <property type="entry name" value="HATPase_c"/>
    <property type="match status" value="1"/>
</dbReference>
<dbReference type="InterPro" id="IPR036890">
    <property type="entry name" value="HATPase_C_sf"/>
</dbReference>
<keyword evidence="6" id="KW-0418">Kinase</keyword>
<dbReference type="EMBL" id="JALPRX010000038">
    <property type="protein sequence ID" value="MCK8784743.1"/>
    <property type="molecule type" value="Genomic_DNA"/>
</dbReference>
<dbReference type="Gene3D" id="3.30.565.10">
    <property type="entry name" value="Histidine kinase-like ATPase, C-terminal domain"/>
    <property type="match status" value="1"/>
</dbReference>
<dbReference type="InterPro" id="IPR003661">
    <property type="entry name" value="HisK_dim/P_dom"/>
</dbReference>
<protein>
    <recommendedName>
        <fullName evidence="2">histidine kinase</fullName>
        <ecNumber evidence="2">2.7.13.3</ecNumber>
    </recommendedName>
</protein>
<evidence type="ECO:0000256" key="9">
    <source>
        <dbReference type="PROSITE-ProRule" id="PRU00169"/>
    </source>
</evidence>
<evidence type="ECO:0000259" key="13">
    <source>
        <dbReference type="PROSITE" id="PS50113"/>
    </source>
</evidence>
<dbReference type="SMART" id="SM00091">
    <property type="entry name" value="PAS"/>
    <property type="match status" value="3"/>
</dbReference>
<sequence>MSVAGPPLAPSPAGVPPVFPAGGGRMGALIRGFDWSATGLGVCEDWPPCLRTALHMVLHATAPMALFWGPDGVLLYNDGYAEVAGIRHPGMLGLPVCEGWPETAAISRRVIEAGMDGRPLRLRNERLVVRRDDGSREVWLNLAYSPVLDESHRPAGVLAVVEETTRQVLAERQRLLTEAALRDATARLQAAFDAETVIGTWIWEIPENRVTADARFARSFSLDPETVTRGMPIEAFTAAIHPDDRAGVQARIARVLREGGPYRAEYRLRRSGDDWLWVEASGHCELDAQGRPDRFPGVLIDVSARRGAEAALRESERRFRLMADSAPALIWATDPRGRLIFANRRHETVFGLPTEAMLNEGWRRVMHEEDTAPFLEGLAAAAASRAPFRSELRVRDRHGALRWMCCEAAPRLDGAGNFAGYTGVGIDVTEARLAAEALEDKVRERTGALQAAEETLRQAQKMEAVGQLTGGIAHDFNNLLTGIGGSLERMRARLAQGRTEDLPRYIAAAQAATERAASLTHRLLAFARRQTLDPRPTDVNRLVAGMEELIRRSVGPAVTVEVAAAGDLWPALCDANQLENALLNLAVNARDAMPEGGRLTIGTANLCLDSPAEAARRDMAPGCYVVLCVSDSGTGMTPEVAARAFDPFFTTKPLGLGTGLGLSMIYGFARQSGGQVRLCSEPGRGTTVRLYLPRHTGEAVAAEAPPEDAPAAGGGETVLVVDDEAMVRTLLVEALREHGYVVLEAGDAASGLRLLRSGTPVDLLVTDVGLPGGMNGRQFADAARVSRAGLRVLFVTGYAEKAAIGNDPLGPGMQVMTKPFALATLIGRIRQMLRA</sequence>
<dbReference type="SUPFAM" id="SSF47384">
    <property type="entry name" value="Homodimeric domain of signal transducing histidine kinase"/>
    <property type="match status" value="1"/>
</dbReference>
<name>A0A9X1Y706_9PROT</name>
<organism evidence="14 15">
    <name type="scientific">Roseomonas acroporae</name>
    <dbReference type="NCBI Taxonomy" id="2937791"/>
    <lineage>
        <taxon>Bacteria</taxon>
        <taxon>Pseudomonadati</taxon>
        <taxon>Pseudomonadota</taxon>
        <taxon>Alphaproteobacteria</taxon>
        <taxon>Acetobacterales</taxon>
        <taxon>Roseomonadaceae</taxon>
        <taxon>Roseomonas</taxon>
    </lineage>
</organism>
<dbReference type="Pfam" id="PF00072">
    <property type="entry name" value="Response_reg"/>
    <property type="match status" value="1"/>
</dbReference>
<keyword evidence="5" id="KW-0547">Nucleotide-binding</keyword>
<feature type="domain" description="Histidine kinase" evidence="10">
    <location>
        <begin position="471"/>
        <end position="696"/>
    </location>
</feature>
<feature type="domain" description="PAS" evidence="12">
    <location>
        <begin position="315"/>
        <end position="385"/>
    </location>
</feature>
<dbReference type="Pfam" id="PF08447">
    <property type="entry name" value="PAS_3"/>
    <property type="match status" value="1"/>
</dbReference>
<dbReference type="RefSeq" id="WP_248666865.1">
    <property type="nucleotide sequence ID" value="NZ_JALPRX010000038.1"/>
</dbReference>
<dbReference type="CDD" id="cd18161">
    <property type="entry name" value="REC_hyHK_blue-like"/>
    <property type="match status" value="1"/>
</dbReference>
<keyword evidence="8" id="KW-0902">Two-component regulatory system</keyword>
<keyword evidence="4" id="KW-0808">Transferase</keyword>
<evidence type="ECO:0000259" key="10">
    <source>
        <dbReference type="PROSITE" id="PS50109"/>
    </source>
</evidence>
<dbReference type="NCBIfam" id="TIGR00229">
    <property type="entry name" value="sensory_box"/>
    <property type="match status" value="1"/>
</dbReference>
<feature type="modified residue" description="4-aspartylphosphate" evidence="9">
    <location>
        <position position="767"/>
    </location>
</feature>
<keyword evidence="3 9" id="KW-0597">Phosphoprotein</keyword>
<dbReference type="GO" id="GO:0005524">
    <property type="term" value="F:ATP binding"/>
    <property type="evidence" value="ECO:0007669"/>
    <property type="project" value="UniProtKB-KW"/>
</dbReference>
<accession>A0A9X1Y706</accession>
<evidence type="ECO:0000256" key="5">
    <source>
        <dbReference type="ARBA" id="ARBA00022741"/>
    </source>
</evidence>
<dbReference type="PROSITE" id="PS50113">
    <property type="entry name" value="PAC"/>
    <property type="match status" value="2"/>
</dbReference>
<evidence type="ECO:0000256" key="4">
    <source>
        <dbReference type="ARBA" id="ARBA00022679"/>
    </source>
</evidence>
<dbReference type="InterPro" id="IPR004358">
    <property type="entry name" value="Sig_transdc_His_kin-like_C"/>
</dbReference>
<dbReference type="SMART" id="SM00448">
    <property type="entry name" value="REC"/>
    <property type="match status" value="1"/>
</dbReference>
<proteinExistence type="predicted"/>
<dbReference type="PANTHER" id="PTHR43065:SF42">
    <property type="entry name" value="TWO-COMPONENT SENSOR PPRA"/>
    <property type="match status" value="1"/>
</dbReference>
<dbReference type="GO" id="GO:0000155">
    <property type="term" value="F:phosphorelay sensor kinase activity"/>
    <property type="evidence" value="ECO:0007669"/>
    <property type="project" value="InterPro"/>
</dbReference>
<dbReference type="SUPFAM" id="SSF52172">
    <property type="entry name" value="CheY-like"/>
    <property type="match status" value="1"/>
</dbReference>
<dbReference type="FunFam" id="3.30.450.20:FF:000099">
    <property type="entry name" value="Sensory box sensor histidine kinase"/>
    <property type="match status" value="1"/>
</dbReference>
<dbReference type="Gene3D" id="3.40.50.2300">
    <property type="match status" value="1"/>
</dbReference>
<dbReference type="AlphaFoldDB" id="A0A9X1Y706"/>
<dbReference type="InterPro" id="IPR003594">
    <property type="entry name" value="HATPase_dom"/>
</dbReference>
<dbReference type="SMART" id="SM00388">
    <property type="entry name" value="HisKA"/>
    <property type="match status" value="1"/>
</dbReference>
<evidence type="ECO:0000259" key="12">
    <source>
        <dbReference type="PROSITE" id="PS50112"/>
    </source>
</evidence>
<evidence type="ECO:0000256" key="6">
    <source>
        <dbReference type="ARBA" id="ARBA00022777"/>
    </source>
</evidence>
<dbReference type="Gene3D" id="3.30.450.20">
    <property type="entry name" value="PAS domain"/>
    <property type="match status" value="3"/>
</dbReference>
<evidence type="ECO:0000259" key="11">
    <source>
        <dbReference type="PROSITE" id="PS50110"/>
    </source>
</evidence>
<dbReference type="EC" id="2.7.13.3" evidence="2"/>
<dbReference type="InterPro" id="IPR001789">
    <property type="entry name" value="Sig_transdc_resp-reg_receiver"/>
</dbReference>
<dbReference type="SUPFAM" id="SSF55785">
    <property type="entry name" value="PYP-like sensor domain (PAS domain)"/>
    <property type="match status" value="3"/>
</dbReference>
<evidence type="ECO:0000256" key="2">
    <source>
        <dbReference type="ARBA" id="ARBA00012438"/>
    </source>
</evidence>
<dbReference type="InterPro" id="IPR000700">
    <property type="entry name" value="PAS-assoc_C"/>
</dbReference>
<dbReference type="GO" id="GO:0006355">
    <property type="term" value="P:regulation of DNA-templated transcription"/>
    <property type="evidence" value="ECO:0007669"/>
    <property type="project" value="InterPro"/>
</dbReference>
<comment type="catalytic activity">
    <reaction evidence="1">
        <text>ATP + protein L-histidine = ADP + protein N-phospho-L-histidine.</text>
        <dbReference type="EC" id="2.7.13.3"/>
    </reaction>
</comment>
<dbReference type="PROSITE" id="PS50109">
    <property type="entry name" value="HIS_KIN"/>
    <property type="match status" value="1"/>
</dbReference>
<dbReference type="InterPro" id="IPR036097">
    <property type="entry name" value="HisK_dim/P_sf"/>
</dbReference>
<feature type="domain" description="PAC" evidence="13">
    <location>
        <begin position="262"/>
        <end position="314"/>
    </location>
</feature>
<evidence type="ECO:0000313" key="15">
    <source>
        <dbReference type="Proteomes" id="UP001139516"/>
    </source>
</evidence>
<dbReference type="InterPro" id="IPR035965">
    <property type="entry name" value="PAS-like_dom_sf"/>
</dbReference>
<dbReference type="PROSITE" id="PS50112">
    <property type="entry name" value="PAS"/>
    <property type="match status" value="1"/>
</dbReference>
<dbReference type="InterPro" id="IPR001610">
    <property type="entry name" value="PAC"/>
</dbReference>
<evidence type="ECO:0000256" key="3">
    <source>
        <dbReference type="ARBA" id="ARBA00022553"/>
    </source>
</evidence>
<dbReference type="PRINTS" id="PR00344">
    <property type="entry name" value="BCTRLSENSOR"/>
</dbReference>
<reference evidence="14" key="1">
    <citation type="submission" date="2022-04" db="EMBL/GenBank/DDBJ databases">
        <title>Roseomonas acroporae sp. nov., isolated from coral Acropora digitifera.</title>
        <authorList>
            <person name="Sun H."/>
        </authorList>
    </citation>
    <scope>NUCLEOTIDE SEQUENCE</scope>
    <source>
        <strain evidence="14">NAR14</strain>
    </source>
</reference>
<comment type="caution">
    <text evidence="14">The sequence shown here is derived from an EMBL/GenBank/DDBJ whole genome shotgun (WGS) entry which is preliminary data.</text>
</comment>
<dbReference type="Gene3D" id="1.10.287.130">
    <property type="match status" value="1"/>
</dbReference>
<dbReference type="SMART" id="SM00086">
    <property type="entry name" value="PAC"/>
    <property type="match status" value="3"/>
</dbReference>